<feature type="transmembrane region" description="Helical" evidence="8">
    <location>
        <begin position="297"/>
        <end position="314"/>
    </location>
</feature>
<evidence type="ECO:0000256" key="5">
    <source>
        <dbReference type="ARBA" id="ARBA00023136"/>
    </source>
</evidence>
<feature type="transmembrane region" description="Helical" evidence="8">
    <location>
        <begin position="245"/>
        <end position="266"/>
    </location>
</feature>
<dbReference type="GO" id="GO:0051301">
    <property type="term" value="P:cell division"/>
    <property type="evidence" value="ECO:0007669"/>
    <property type="project" value="InterPro"/>
</dbReference>
<organism evidence="9 10">
    <name type="scientific">Alloprevotella tannerae</name>
    <dbReference type="NCBI Taxonomy" id="76122"/>
    <lineage>
        <taxon>Bacteria</taxon>
        <taxon>Pseudomonadati</taxon>
        <taxon>Bacteroidota</taxon>
        <taxon>Bacteroidia</taxon>
        <taxon>Bacteroidales</taxon>
        <taxon>Prevotellaceae</taxon>
        <taxon>Alloprevotella</taxon>
    </lineage>
</organism>
<dbReference type="AlphaFoldDB" id="A0A929WXU9"/>
<evidence type="ECO:0000313" key="10">
    <source>
        <dbReference type="Proteomes" id="UP000704068"/>
    </source>
</evidence>
<evidence type="ECO:0000313" key="9">
    <source>
        <dbReference type="EMBL" id="MBF0970630.1"/>
    </source>
</evidence>
<dbReference type="EMBL" id="JABZGR010000018">
    <property type="protein sequence ID" value="MBF0970630.1"/>
    <property type="molecule type" value="Genomic_DNA"/>
</dbReference>
<feature type="transmembrane region" description="Helical" evidence="8">
    <location>
        <begin position="217"/>
        <end position="238"/>
    </location>
</feature>
<dbReference type="GO" id="GO:0015648">
    <property type="term" value="F:lipid-linked peptidoglycan transporter activity"/>
    <property type="evidence" value="ECO:0007669"/>
    <property type="project" value="TreeGrafter"/>
</dbReference>
<dbReference type="Pfam" id="PF01098">
    <property type="entry name" value="FTSW_RODA_SPOVE"/>
    <property type="match status" value="2"/>
</dbReference>
<feature type="transmembrane region" description="Helical" evidence="8">
    <location>
        <begin position="457"/>
        <end position="478"/>
    </location>
</feature>
<evidence type="ECO:0000256" key="7">
    <source>
        <dbReference type="ARBA" id="ARBA00033270"/>
    </source>
</evidence>
<feature type="transmembrane region" description="Helical" evidence="8">
    <location>
        <begin position="55"/>
        <end position="71"/>
    </location>
</feature>
<feature type="transmembrane region" description="Helical" evidence="8">
    <location>
        <begin position="16"/>
        <end position="35"/>
    </location>
</feature>
<name>A0A929WXU9_9BACT</name>
<dbReference type="NCBIfam" id="NF037961">
    <property type="entry name" value="RodA_shape"/>
    <property type="match status" value="2"/>
</dbReference>
<reference evidence="9" key="1">
    <citation type="submission" date="2020-04" db="EMBL/GenBank/DDBJ databases">
        <title>Deep metagenomics examines the oral microbiome during advanced dental caries in children, revealing novel taxa and co-occurrences with host molecules.</title>
        <authorList>
            <person name="Baker J.L."/>
            <person name="Morton J.T."/>
            <person name="Dinis M."/>
            <person name="Alvarez R."/>
            <person name="Tran N.C."/>
            <person name="Knight R."/>
            <person name="Edlund A."/>
        </authorList>
    </citation>
    <scope>NUCLEOTIDE SEQUENCE</scope>
    <source>
        <strain evidence="9">JCVI_34_bin.1</strain>
    </source>
</reference>
<evidence type="ECO:0000256" key="6">
    <source>
        <dbReference type="ARBA" id="ARBA00032370"/>
    </source>
</evidence>
<sequence length="487" mass="53707">MNDRRIGNPALRADKVVILLYLLLLVGGWFSICGASHEIGDTDFFSWSTRSGKQLVWIACSIGLGTFLLMLDDKYFDSLSGLLYIAFMVLLLVTPFIAKDIKGSRSWISLGSVSLQPAEFAKCATALALAKLMNQYGFTIENVRNFAKAILLILLPMVLIVMQQETGSALVYFAFFFVLYREGMPGSILFTAVAAVVVFVVGIRFSEITLPQTTAMVGQSVVLFLIWLSTVGLVATYCRRPSLTWRLLGGGLLIQLIAYGVSAFVYPFDISWVQLIGIIFMAGYIAWIGLGSRVHSFALIAAFTLGATAFLYSSDYMLNNVLEPHQQTRVKVLLGLEEDLNGAGYNVHQSKIAIGSGGFEGKGFMNGTQTKLKYVPEQDTDFIFCTVGEEQGFIGSAGVLFLFLILILRLVYLCERQQTTFGRVYGYSVVSILLFHVFINVGMVIGLTPVIGIPLPFFSYGGSSLWGFTILLFIFLRIDAGDRVRLR</sequence>
<proteinExistence type="predicted"/>
<evidence type="ECO:0000256" key="2">
    <source>
        <dbReference type="ARBA" id="ARBA00022692"/>
    </source>
</evidence>
<dbReference type="InterPro" id="IPR018365">
    <property type="entry name" value="Cell_cycle_FtsW-rel_CS"/>
</dbReference>
<comment type="subcellular location">
    <subcellularLocation>
        <location evidence="1">Membrane</location>
        <topology evidence="1">Multi-pass membrane protein</topology>
    </subcellularLocation>
</comment>
<keyword evidence="5 8" id="KW-0472">Membrane</keyword>
<dbReference type="GO" id="GO:0005886">
    <property type="term" value="C:plasma membrane"/>
    <property type="evidence" value="ECO:0007669"/>
    <property type="project" value="TreeGrafter"/>
</dbReference>
<evidence type="ECO:0000256" key="1">
    <source>
        <dbReference type="ARBA" id="ARBA00004141"/>
    </source>
</evidence>
<evidence type="ECO:0000256" key="8">
    <source>
        <dbReference type="SAM" id="Phobius"/>
    </source>
</evidence>
<comment type="caution">
    <text evidence="9">The sequence shown here is derived from an EMBL/GenBank/DDBJ whole genome shotgun (WGS) entry which is preliminary data.</text>
</comment>
<feature type="transmembrane region" description="Helical" evidence="8">
    <location>
        <begin position="78"/>
        <end position="98"/>
    </location>
</feature>
<dbReference type="RefSeq" id="WP_303764231.1">
    <property type="nucleotide sequence ID" value="NZ_JABZGR010000018.1"/>
</dbReference>
<keyword evidence="3" id="KW-0133">Cell shape</keyword>
<feature type="transmembrane region" description="Helical" evidence="8">
    <location>
        <begin position="424"/>
        <end position="451"/>
    </location>
</feature>
<feature type="transmembrane region" description="Helical" evidence="8">
    <location>
        <begin position="272"/>
        <end position="290"/>
    </location>
</feature>
<feature type="transmembrane region" description="Helical" evidence="8">
    <location>
        <begin position="187"/>
        <end position="205"/>
    </location>
</feature>
<dbReference type="InterPro" id="IPR001182">
    <property type="entry name" value="FtsW/RodA"/>
</dbReference>
<dbReference type="PROSITE" id="PS00428">
    <property type="entry name" value="FTSW_RODA_SPOVE"/>
    <property type="match status" value="1"/>
</dbReference>
<evidence type="ECO:0000256" key="4">
    <source>
        <dbReference type="ARBA" id="ARBA00022989"/>
    </source>
</evidence>
<dbReference type="Proteomes" id="UP000704068">
    <property type="component" value="Unassembled WGS sequence"/>
</dbReference>
<dbReference type="GO" id="GO:0032153">
    <property type="term" value="C:cell division site"/>
    <property type="evidence" value="ECO:0007669"/>
    <property type="project" value="TreeGrafter"/>
</dbReference>
<dbReference type="PANTHER" id="PTHR30474:SF1">
    <property type="entry name" value="PEPTIDOGLYCAN GLYCOSYLTRANSFERASE MRDB"/>
    <property type="match status" value="1"/>
</dbReference>
<feature type="transmembrane region" description="Helical" evidence="8">
    <location>
        <begin position="393"/>
        <end position="412"/>
    </location>
</feature>
<protein>
    <recommendedName>
        <fullName evidence="7">Cell wall polymerase</fullName>
    </recommendedName>
    <alternativeName>
        <fullName evidence="6">Peptidoglycan polymerase</fullName>
    </alternativeName>
</protein>
<dbReference type="GO" id="GO:0008360">
    <property type="term" value="P:regulation of cell shape"/>
    <property type="evidence" value="ECO:0007669"/>
    <property type="project" value="UniProtKB-KW"/>
</dbReference>
<dbReference type="PANTHER" id="PTHR30474">
    <property type="entry name" value="CELL CYCLE PROTEIN"/>
    <property type="match status" value="1"/>
</dbReference>
<evidence type="ECO:0000256" key="3">
    <source>
        <dbReference type="ARBA" id="ARBA00022960"/>
    </source>
</evidence>
<gene>
    <name evidence="9" type="primary">rodA</name>
    <name evidence="9" type="ORF">HXK21_06260</name>
</gene>
<keyword evidence="4 8" id="KW-1133">Transmembrane helix</keyword>
<keyword evidence="2 8" id="KW-0812">Transmembrane</keyword>
<feature type="transmembrane region" description="Helical" evidence="8">
    <location>
        <begin position="149"/>
        <end position="180"/>
    </location>
</feature>
<accession>A0A929WXU9</accession>